<reference evidence="3 4" key="1">
    <citation type="submission" date="2019-03" db="EMBL/GenBank/DDBJ databases">
        <title>Genomic Encyclopedia of Type Strains, Phase IV (KMG-IV): sequencing the most valuable type-strain genomes for metagenomic binning, comparative biology and taxonomic classification.</title>
        <authorList>
            <person name="Goeker M."/>
        </authorList>
    </citation>
    <scope>NUCLEOTIDE SEQUENCE [LARGE SCALE GENOMIC DNA]</scope>
    <source>
        <strain evidence="3 4">DSM 28404</strain>
    </source>
</reference>
<dbReference type="AlphaFoldDB" id="A0A4R2SV80"/>
<dbReference type="EMBL" id="SLYB01000020">
    <property type="protein sequence ID" value="TCP93380.1"/>
    <property type="molecule type" value="Genomic_DNA"/>
</dbReference>
<dbReference type="InterPro" id="IPR016052">
    <property type="entry name" value="YgiW/YdeI"/>
</dbReference>
<gene>
    <name evidence="3" type="ORF">EDC44_12027</name>
</gene>
<dbReference type="SUPFAM" id="SSF101756">
    <property type="entry name" value="Hypothetical protein YgiW"/>
    <property type="match status" value="1"/>
</dbReference>
<dbReference type="Gene3D" id="2.40.50.200">
    <property type="entry name" value="Bacterial OB-fold"/>
    <property type="match status" value="1"/>
</dbReference>
<sequence length="123" mass="13725">MKKLLSIIALFAISSSAMAGFNSNEQNQTSGGFVAQPEKITVAQALKAKDDTYVTLDGVIIKQLKDDDYLFQDDTGSIKVEIDDDVWQGQNIGPHDKIRITGELDNDWNEKANIDVQRLQRIK</sequence>
<dbReference type="RefSeq" id="WP_131977838.1">
    <property type="nucleotide sequence ID" value="NZ_SLYB01000020.1"/>
</dbReference>
<evidence type="ECO:0000256" key="1">
    <source>
        <dbReference type="ARBA" id="ARBA00022729"/>
    </source>
</evidence>
<dbReference type="Proteomes" id="UP000295763">
    <property type="component" value="Unassembled WGS sequence"/>
</dbReference>
<name>A0A4R2SV80_9PAST</name>
<dbReference type="InterPro" id="IPR005220">
    <property type="entry name" value="CarO-like"/>
</dbReference>
<evidence type="ECO:0000256" key="2">
    <source>
        <dbReference type="SAM" id="SignalP"/>
    </source>
</evidence>
<protein>
    <submittedName>
        <fullName evidence="3">Uncharacterized protein (TIGR00156 family)</fullName>
    </submittedName>
</protein>
<dbReference type="NCBIfam" id="TIGR00156">
    <property type="entry name" value="YgiW/YdeI family stress tolerance OB fold protein"/>
    <property type="match status" value="1"/>
</dbReference>
<proteinExistence type="predicted"/>
<dbReference type="InterPro" id="IPR036700">
    <property type="entry name" value="BOBF_sf"/>
</dbReference>
<dbReference type="PANTHER" id="PTHR36571:SF1">
    <property type="entry name" value="PROTEIN YGIW"/>
    <property type="match status" value="1"/>
</dbReference>
<dbReference type="NCBIfam" id="NF033674">
    <property type="entry name" value="stress_OB_fold"/>
    <property type="match status" value="1"/>
</dbReference>
<keyword evidence="1 2" id="KW-0732">Signal</keyword>
<organism evidence="3 4">
    <name type="scientific">Cricetibacter osteomyelitidis</name>
    <dbReference type="NCBI Taxonomy" id="1521931"/>
    <lineage>
        <taxon>Bacteria</taxon>
        <taxon>Pseudomonadati</taxon>
        <taxon>Pseudomonadota</taxon>
        <taxon>Gammaproteobacteria</taxon>
        <taxon>Pasteurellales</taxon>
        <taxon>Pasteurellaceae</taxon>
        <taxon>Cricetibacter</taxon>
    </lineage>
</organism>
<dbReference type="Pfam" id="PF04076">
    <property type="entry name" value="BOF"/>
    <property type="match status" value="1"/>
</dbReference>
<dbReference type="OrthoDB" id="598245at2"/>
<evidence type="ECO:0000313" key="4">
    <source>
        <dbReference type="Proteomes" id="UP000295763"/>
    </source>
</evidence>
<dbReference type="PANTHER" id="PTHR36571">
    <property type="entry name" value="PROTEIN YGIW"/>
    <property type="match status" value="1"/>
</dbReference>
<evidence type="ECO:0000313" key="3">
    <source>
        <dbReference type="EMBL" id="TCP93380.1"/>
    </source>
</evidence>
<accession>A0A4R2SV80</accession>
<feature type="signal peptide" evidence="2">
    <location>
        <begin position="1"/>
        <end position="19"/>
    </location>
</feature>
<keyword evidence="4" id="KW-1185">Reference proteome</keyword>
<feature type="chain" id="PRO_5020558529" evidence="2">
    <location>
        <begin position="20"/>
        <end position="123"/>
    </location>
</feature>
<comment type="caution">
    <text evidence="3">The sequence shown here is derived from an EMBL/GenBank/DDBJ whole genome shotgun (WGS) entry which is preliminary data.</text>
</comment>